<organism evidence="1 2">
    <name type="scientific">Methylobacterium durans</name>
    <dbReference type="NCBI Taxonomy" id="2202825"/>
    <lineage>
        <taxon>Bacteria</taxon>
        <taxon>Pseudomonadati</taxon>
        <taxon>Pseudomonadota</taxon>
        <taxon>Alphaproteobacteria</taxon>
        <taxon>Hyphomicrobiales</taxon>
        <taxon>Methylobacteriaceae</taxon>
        <taxon>Methylobacterium</taxon>
    </lineage>
</organism>
<name>A0A2U8W599_9HYPH</name>
<evidence type="ECO:0000313" key="1">
    <source>
        <dbReference type="EMBL" id="AWN41285.1"/>
    </source>
</evidence>
<evidence type="ECO:0000313" key="2">
    <source>
        <dbReference type="Proteomes" id="UP000245926"/>
    </source>
</evidence>
<protein>
    <submittedName>
        <fullName evidence="1">Uncharacterized protein</fullName>
    </submittedName>
</protein>
<sequence length="65" mass="7285">MDNRRVAKRRLAGIMVAEIVSYSRLMGADAAGMLRRLDALRRELIDTRIATSHCWIAANPSTTLQ</sequence>
<dbReference type="AlphaFoldDB" id="A0A2U8W599"/>
<keyword evidence="2" id="KW-1185">Reference proteome</keyword>
<dbReference type="EMBL" id="CP029550">
    <property type="protein sequence ID" value="AWN41285.1"/>
    <property type="molecule type" value="Genomic_DNA"/>
</dbReference>
<dbReference type="OrthoDB" id="9807521at2"/>
<accession>A0A2U8W599</accession>
<dbReference type="RefSeq" id="WP_109890155.1">
    <property type="nucleotide sequence ID" value="NZ_CP029550.1"/>
</dbReference>
<gene>
    <name evidence="1" type="ORF">DK389_13125</name>
</gene>
<proteinExistence type="predicted"/>
<dbReference type="KEGG" id="mets:DK389_13125"/>
<reference evidence="2" key="1">
    <citation type="submission" date="2018-05" db="EMBL/GenBank/DDBJ databases">
        <title>Complete Genome Sequence of Methylobacterium sp. 17SD2-17.</title>
        <authorList>
            <person name="Srinivasan S."/>
        </authorList>
    </citation>
    <scope>NUCLEOTIDE SEQUENCE [LARGE SCALE GENOMIC DNA]</scope>
    <source>
        <strain evidence="2">17SD2-17</strain>
    </source>
</reference>
<dbReference type="Proteomes" id="UP000245926">
    <property type="component" value="Chromosome"/>
</dbReference>